<organism evidence="1 2">
    <name type="scientific">Punica granatum</name>
    <name type="common">Pomegranate</name>
    <dbReference type="NCBI Taxonomy" id="22663"/>
    <lineage>
        <taxon>Eukaryota</taxon>
        <taxon>Viridiplantae</taxon>
        <taxon>Streptophyta</taxon>
        <taxon>Embryophyta</taxon>
        <taxon>Tracheophyta</taxon>
        <taxon>Spermatophyta</taxon>
        <taxon>Magnoliopsida</taxon>
        <taxon>eudicotyledons</taxon>
        <taxon>Gunneridae</taxon>
        <taxon>Pentapetalae</taxon>
        <taxon>rosids</taxon>
        <taxon>malvids</taxon>
        <taxon>Myrtales</taxon>
        <taxon>Lythraceae</taxon>
        <taxon>Punica</taxon>
    </lineage>
</organism>
<dbReference type="STRING" id="22663.A0A2I0L816"/>
<evidence type="ECO:0000313" key="2">
    <source>
        <dbReference type="Proteomes" id="UP000233551"/>
    </source>
</evidence>
<reference evidence="1 2" key="1">
    <citation type="submission" date="2017-11" db="EMBL/GenBank/DDBJ databases">
        <title>De-novo sequencing of pomegranate (Punica granatum L.) genome.</title>
        <authorList>
            <person name="Akparov Z."/>
            <person name="Amiraslanov A."/>
            <person name="Hajiyeva S."/>
            <person name="Abbasov M."/>
            <person name="Kaur K."/>
            <person name="Hamwieh A."/>
            <person name="Solovyev V."/>
            <person name="Salamov A."/>
            <person name="Braich B."/>
            <person name="Kosarev P."/>
            <person name="Mahmoud A."/>
            <person name="Hajiyev E."/>
            <person name="Babayeva S."/>
            <person name="Izzatullayeva V."/>
            <person name="Mammadov A."/>
            <person name="Mammadov A."/>
            <person name="Sharifova S."/>
            <person name="Ojaghi J."/>
            <person name="Eynullazada K."/>
            <person name="Bayramov B."/>
            <person name="Abdulazimova A."/>
            <person name="Shahmuradov I."/>
        </authorList>
    </citation>
    <scope>NUCLEOTIDE SEQUENCE [LARGE SCALE GENOMIC DNA]</scope>
    <source>
        <strain evidence="2">cv. AG2017</strain>
        <tissue evidence="1">Leaf</tissue>
    </source>
</reference>
<name>A0A2I0L816_PUNGR</name>
<dbReference type="PANTHER" id="PTHR42774">
    <property type="entry name" value="PHOSPHOTRANSFERASE SYSTEM TRANSPORT PROTEIN"/>
    <property type="match status" value="1"/>
</dbReference>
<dbReference type="InterPro" id="IPR029056">
    <property type="entry name" value="Ribokinase-like"/>
</dbReference>
<dbReference type="Gene3D" id="3.40.1190.20">
    <property type="match status" value="1"/>
</dbReference>
<dbReference type="AlphaFoldDB" id="A0A2I0L816"/>
<accession>A0A2I0L816</accession>
<evidence type="ECO:0000313" key="1">
    <source>
        <dbReference type="EMBL" id="PKI76849.1"/>
    </source>
</evidence>
<keyword evidence="2" id="KW-1185">Reference proteome</keyword>
<gene>
    <name evidence="1" type="ORF">CRG98_002835</name>
</gene>
<comment type="caution">
    <text evidence="1">The sequence shown here is derived from an EMBL/GenBank/DDBJ whole genome shotgun (WGS) entry which is preliminary data.</text>
</comment>
<dbReference type="InterPro" id="IPR052562">
    <property type="entry name" value="Ketohexokinase-related"/>
</dbReference>
<sequence length="138" mass="15737">MEFALNLVFSRLGRFKEVEMRPMPGLVRLVWVSKEGNSPFTYIIVDNEKKTRTRIHTPGYPPMVPTDISQSSLVSAPEEARVVYFDGRLLETALIVPQEEWTRAPSIASSLVSMMLRLPKLKFAIVTLGEERMRNAKE</sequence>
<dbReference type="EMBL" id="PGOL01000108">
    <property type="protein sequence ID" value="PKI76849.1"/>
    <property type="molecule type" value="Genomic_DNA"/>
</dbReference>
<dbReference type="PANTHER" id="PTHR42774:SF3">
    <property type="entry name" value="KETOHEXOKINASE"/>
    <property type="match status" value="1"/>
</dbReference>
<protein>
    <submittedName>
        <fullName evidence="1">Uncharacterized protein</fullName>
    </submittedName>
</protein>
<proteinExistence type="predicted"/>
<dbReference type="Proteomes" id="UP000233551">
    <property type="component" value="Unassembled WGS sequence"/>
</dbReference>